<comment type="caution">
    <text evidence="2">The sequence shown here is derived from an EMBL/GenBank/DDBJ whole genome shotgun (WGS) entry which is preliminary data.</text>
</comment>
<organism evidence="2 3">
    <name type="scientific">Rubus argutus</name>
    <name type="common">Southern blackberry</name>
    <dbReference type="NCBI Taxonomy" id="59490"/>
    <lineage>
        <taxon>Eukaryota</taxon>
        <taxon>Viridiplantae</taxon>
        <taxon>Streptophyta</taxon>
        <taxon>Embryophyta</taxon>
        <taxon>Tracheophyta</taxon>
        <taxon>Spermatophyta</taxon>
        <taxon>Magnoliopsida</taxon>
        <taxon>eudicotyledons</taxon>
        <taxon>Gunneridae</taxon>
        <taxon>Pentapetalae</taxon>
        <taxon>rosids</taxon>
        <taxon>fabids</taxon>
        <taxon>Rosales</taxon>
        <taxon>Rosaceae</taxon>
        <taxon>Rosoideae</taxon>
        <taxon>Rosoideae incertae sedis</taxon>
        <taxon>Rubus</taxon>
    </lineage>
</organism>
<sequence length="104" mass="11103">MTGLGHGGCEEHSDDREHGLKGGHNWSGGAVCELGSWAAMAKRKKSVLEAQKCSDGGFEIWFGFASRGTRLCMLVASELFCELGSWAASDIGLKAGNPTAEKKW</sequence>
<evidence type="ECO:0000256" key="1">
    <source>
        <dbReference type="SAM" id="MobiDB-lite"/>
    </source>
</evidence>
<name>A0AAW1XE32_RUBAR</name>
<feature type="compositionally biased region" description="Basic and acidic residues" evidence="1">
    <location>
        <begin position="8"/>
        <end position="20"/>
    </location>
</feature>
<dbReference type="EMBL" id="JBEDUW010000004">
    <property type="protein sequence ID" value="KAK9934461.1"/>
    <property type="molecule type" value="Genomic_DNA"/>
</dbReference>
<dbReference type="AlphaFoldDB" id="A0AAW1XE32"/>
<reference evidence="2 3" key="1">
    <citation type="journal article" date="2023" name="G3 (Bethesda)">
        <title>A chromosome-length genome assembly and annotation of blackberry (Rubus argutus, cv. 'Hillquist').</title>
        <authorList>
            <person name="Bruna T."/>
            <person name="Aryal R."/>
            <person name="Dudchenko O."/>
            <person name="Sargent D.J."/>
            <person name="Mead D."/>
            <person name="Buti M."/>
            <person name="Cavallini A."/>
            <person name="Hytonen T."/>
            <person name="Andres J."/>
            <person name="Pham M."/>
            <person name="Weisz D."/>
            <person name="Mascagni F."/>
            <person name="Usai G."/>
            <person name="Natali L."/>
            <person name="Bassil N."/>
            <person name="Fernandez G.E."/>
            <person name="Lomsadze A."/>
            <person name="Armour M."/>
            <person name="Olukolu B."/>
            <person name="Poorten T."/>
            <person name="Britton C."/>
            <person name="Davik J."/>
            <person name="Ashrafi H."/>
            <person name="Aiden E.L."/>
            <person name="Borodovsky M."/>
            <person name="Worthington M."/>
        </authorList>
    </citation>
    <scope>NUCLEOTIDE SEQUENCE [LARGE SCALE GENOMIC DNA]</scope>
    <source>
        <strain evidence="2">PI 553951</strain>
    </source>
</reference>
<evidence type="ECO:0000313" key="2">
    <source>
        <dbReference type="EMBL" id="KAK9934461.1"/>
    </source>
</evidence>
<protein>
    <submittedName>
        <fullName evidence="2">Uncharacterized protein</fullName>
    </submittedName>
</protein>
<dbReference type="Proteomes" id="UP001457282">
    <property type="component" value="Unassembled WGS sequence"/>
</dbReference>
<proteinExistence type="predicted"/>
<keyword evidence="3" id="KW-1185">Reference proteome</keyword>
<gene>
    <name evidence="2" type="ORF">M0R45_021605</name>
</gene>
<accession>A0AAW1XE32</accession>
<feature type="region of interest" description="Disordered" evidence="1">
    <location>
        <begin position="1"/>
        <end position="24"/>
    </location>
</feature>
<evidence type="ECO:0000313" key="3">
    <source>
        <dbReference type="Proteomes" id="UP001457282"/>
    </source>
</evidence>